<evidence type="ECO:0000256" key="5">
    <source>
        <dbReference type="ARBA" id="ARBA00022692"/>
    </source>
</evidence>
<dbReference type="PROSITE" id="PS50026">
    <property type="entry name" value="EGF_3"/>
    <property type="match status" value="1"/>
</dbReference>
<keyword evidence="12" id="KW-0325">Glycoprotein</keyword>
<evidence type="ECO:0000256" key="7">
    <source>
        <dbReference type="ARBA" id="ARBA00022737"/>
    </source>
</evidence>
<evidence type="ECO:0000259" key="17">
    <source>
        <dbReference type="PROSITE" id="PS50104"/>
    </source>
</evidence>
<dbReference type="GO" id="GO:0007165">
    <property type="term" value="P:signal transduction"/>
    <property type="evidence" value="ECO:0007669"/>
    <property type="project" value="InterPro"/>
</dbReference>
<dbReference type="AlphaFoldDB" id="A0A9D4BFN8"/>
<name>A0A9D4BFN8_DREPO</name>
<keyword evidence="4" id="KW-0433">Leucine-rich repeat</keyword>
<evidence type="ECO:0000256" key="6">
    <source>
        <dbReference type="ARBA" id="ARBA00022729"/>
    </source>
</evidence>
<dbReference type="PRINTS" id="PR01537">
    <property type="entry name" value="INTRLKN1R1F"/>
</dbReference>
<dbReference type="PROSITE" id="PS50104">
    <property type="entry name" value="TIR"/>
    <property type="match status" value="1"/>
</dbReference>
<dbReference type="GO" id="GO:0005886">
    <property type="term" value="C:plasma membrane"/>
    <property type="evidence" value="ECO:0007669"/>
    <property type="project" value="TreeGrafter"/>
</dbReference>
<dbReference type="GO" id="GO:0038023">
    <property type="term" value="F:signaling receptor activity"/>
    <property type="evidence" value="ECO:0007669"/>
    <property type="project" value="TreeGrafter"/>
</dbReference>
<reference evidence="18" key="1">
    <citation type="journal article" date="2019" name="bioRxiv">
        <title>The Genome of the Zebra Mussel, Dreissena polymorpha: A Resource for Invasive Species Research.</title>
        <authorList>
            <person name="McCartney M.A."/>
            <person name="Auch B."/>
            <person name="Kono T."/>
            <person name="Mallez S."/>
            <person name="Zhang Y."/>
            <person name="Obille A."/>
            <person name="Becker A."/>
            <person name="Abrahante J.E."/>
            <person name="Garbe J."/>
            <person name="Badalamenti J.P."/>
            <person name="Herman A."/>
            <person name="Mangelson H."/>
            <person name="Liachko I."/>
            <person name="Sullivan S."/>
            <person name="Sone E.D."/>
            <person name="Koren S."/>
            <person name="Silverstein K.A.T."/>
            <person name="Beckman K.B."/>
            <person name="Gohl D.M."/>
        </authorList>
    </citation>
    <scope>NUCLEOTIDE SEQUENCE</scope>
    <source>
        <strain evidence="18">Duluth1</strain>
        <tissue evidence="18">Whole animal</tissue>
    </source>
</reference>
<feature type="region of interest" description="Disordered" evidence="14">
    <location>
        <begin position="514"/>
        <end position="549"/>
    </location>
</feature>
<evidence type="ECO:0000256" key="12">
    <source>
        <dbReference type="ARBA" id="ARBA00023180"/>
    </source>
</evidence>
<evidence type="ECO:0000256" key="8">
    <source>
        <dbReference type="ARBA" id="ARBA00022859"/>
    </source>
</evidence>
<dbReference type="InterPro" id="IPR000742">
    <property type="entry name" value="EGF"/>
</dbReference>
<keyword evidence="13" id="KW-1015">Disulfide bond</keyword>
<evidence type="ECO:0000256" key="11">
    <source>
        <dbReference type="ARBA" id="ARBA00023170"/>
    </source>
</evidence>
<dbReference type="EMBL" id="JAIWYP010000017">
    <property type="protein sequence ID" value="KAH3693317.1"/>
    <property type="molecule type" value="Genomic_DNA"/>
</dbReference>
<evidence type="ECO:0000256" key="14">
    <source>
        <dbReference type="SAM" id="MobiDB-lite"/>
    </source>
</evidence>
<sequence>MNRLKRSFQSANAHITERGGRRCHDFCGMRSDLCRNGGSCFTDEVTCRGGCICARGWTGPWCKHQDIADSSGSIPDLSAGKAVSKDDDVIDTEQFPPPQGVNDLQSIGRDKTHVKKISNTGKSELKEQVPLGGMSFVKQQQFGHTLGILTKKSSLSSLNESDNQKSINVNDEFIQTLNESLPSKIDDKTLRESCFTSCHDGDCIKVNNNYKCKRRLDPTKDAAPKACGPGFECKHGVCDMEALKNNNHKCICERNYVGGFCDLKCPLDCGEHGICDIHVVNRSIDFKCYCHWNYTGYNCSEAIPEEPDDPLPDVHVFHWYVVGGSVAIVTVVLLTMIVAGYMMWRRRLVFMLKIVHYFQQYEDDDGKEYDAFVSYKSCPRDEDFVLNQLFPKLEGEGKFKLCLHFRDFLPGEVIANNIVKAIENSRRTIIVLSPEYVKSEWCRMEYQKAQHEMLKLKHKIIPIVLEPIHDLSNVDTNLKSLLNSVTYLEWPGLENNKKVDKFWQQMELSLPKKSSVDQSSSLPLPEQTQQTQSDNCSEAISSPQRPSSLPNALISISSEIMLPIEPCIETPSGECSPKAFHRQKRTLKHFMGKLVQHKMFVRQDSNSSQSALVDSDTFASRSSCDSVSESLETESMDSPSLPSPSVTSKSLSRESVSVGSSRSFTGMRNGRICNGFNCRKPLVPRRSSIASFERLHSSSVSSSFGSDASIEVNAKERTTHFCEKDHCDESDCNDCAFRCNESHSHDTECIRCSLQHNNSNSQEFVNKGFLFNQDRVDFQLEYDDCKKFRQRSDNNRVKISAIAGSDQLKIERLPVENDTCDNYNQAFLRSAYRGSIKHQKDSLNELMKKERMGSLPKNYKKSGINKTREDAPGFSFTELDPSSLCTNKTMSIDIYENV</sequence>
<dbReference type="PANTHER" id="PTHR24365:SF541">
    <property type="entry name" value="PROTEIN TOLL-RELATED"/>
    <property type="match status" value="1"/>
</dbReference>
<evidence type="ECO:0000256" key="9">
    <source>
        <dbReference type="ARBA" id="ARBA00022989"/>
    </source>
</evidence>
<dbReference type="InterPro" id="IPR035897">
    <property type="entry name" value="Toll_tir_struct_dom_sf"/>
</dbReference>
<evidence type="ECO:0000256" key="13">
    <source>
        <dbReference type="PROSITE-ProRule" id="PRU00076"/>
    </source>
</evidence>
<feature type="compositionally biased region" description="Polar residues" evidence="14">
    <location>
        <begin position="516"/>
        <end position="549"/>
    </location>
</feature>
<protein>
    <submittedName>
        <fullName evidence="18">Uncharacterized protein</fullName>
    </submittedName>
</protein>
<feature type="region of interest" description="Disordered" evidence="14">
    <location>
        <begin position="624"/>
        <end position="663"/>
    </location>
</feature>
<dbReference type="Pfam" id="PF01582">
    <property type="entry name" value="TIR"/>
    <property type="match status" value="1"/>
</dbReference>
<evidence type="ECO:0000256" key="1">
    <source>
        <dbReference type="ARBA" id="ARBA00004479"/>
    </source>
</evidence>
<dbReference type="OrthoDB" id="1421090at2759"/>
<evidence type="ECO:0000256" key="10">
    <source>
        <dbReference type="ARBA" id="ARBA00023136"/>
    </source>
</evidence>
<dbReference type="GO" id="GO:0045087">
    <property type="term" value="P:innate immune response"/>
    <property type="evidence" value="ECO:0007669"/>
    <property type="project" value="UniProtKB-KW"/>
</dbReference>
<keyword evidence="10 15" id="KW-0472">Membrane</keyword>
<evidence type="ECO:0000256" key="4">
    <source>
        <dbReference type="ARBA" id="ARBA00022614"/>
    </source>
</evidence>
<feature type="region of interest" description="Disordered" evidence="14">
    <location>
        <begin position="75"/>
        <end position="103"/>
    </location>
</feature>
<keyword evidence="13" id="KW-0245">EGF-like domain</keyword>
<evidence type="ECO:0000259" key="16">
    <source>
        <dbReference type="PROSITE" id="PS50026"/>
    </source>
</evidence>
<dbReference type="PROSITE" id="PS00022">
    <property type="entry name" value="EGF_1"/>
    <property type="match status" value="2"/>
</dbReference>
<dbReference type="SMART" id="SM00181">
    <property type="entry name" value="EGF"/>
    <property type="match status" value="3"/>
</dbReference>
<comment type="similarity">
    <text evidence="2">Belongs to the Toll-like receptor family.</text>
</comment>
<dbReference type="PANTHER" id="PTHR24365">
    <property type="entry name" value="TOLL-LIKE RECEPTOR"/>
    <property type="match status" value="1"/>
</dbReference>
<dbReference type="SMART" id="SM00255">
    <property type="entry name" value="TIR"/>
    <property type="match status" value="1"/>
</dbReference>
<dbReference type="InterPro" id="IPR000157">
    <property type="entry name" value="TIR_dom"/>
</dbReference>
<dbReference type="PROSITE" id="PS01186">
    <property type="entry name" value="EGF_2"/>
    <property type="match status" value="1"/>
</dbReference>
<feature type="disulfide bond" evidence="13">
    <location>
        <begin position="34"/>
        <end position="51"/>
    </location>
</feature>
<feature type="domain" description="EGF-like" evidence="16">
    <location>
        <begin position="24"/>
        <end position="63"/>
    </location>
</feature>
<organism evidence="18 19">
    <name type="scientific">Dreissena polymorpha</name>
    <name type="common">Zebra mussel</name>
    <name type="synonym">Mytilus polymorpha</name>
    <dbReference type="NCBI Taxonomy" id="45954"/>
    <lineage>
        <taxon>Eukaryota</taxon>
        <taxon>Metazoa</taxon>
        <taxon>Spiralia</taxon>
        <taxon>Lophotrochozoa</taxon>
        <taxon>Mollusca</taxon>
        <taxon>Bivalvia</taxon>
        <taxon>Autobranchia</taxon>
        <taxon>Heteroconchia</taxon>
        <taxon>Euheterodonta</taxon>
        <taxon>Imparidentia</taxon>
        <taxon>Neoheterodontei</taxon>
        <taxon>Myida</taxon>
        <taxon>Dreissenoidea</taxon>
        <taxon>Dreissenidae</taxon>
        <taxon>Dreissena</taxon>
    </lineage>
</organism>
<keyword evidence="3" id="KW-0399">Innate immunity</keyword>
<dbReference type="FunFam" id="3.40.50.10140:FF:000001">
    <property type="entry name" value="Toll-like receptor 2"/>
    <property type="match status" value="1"/>
</dbReference>
<feature type="compositionally biased region" description="Low complexity" evidence="14">
    <location>
        <begin position="645"/>
        <end position="663"/>
    </location>
</feature>
<keyword evidence="6" id="KW-0732">Signal</keyword>
<dbReference type="Gene3D" id="3.40.50.10140">
    <property type="entry name" value="Toll/interleukin-1 receptor homology (TIR) domain"/>
    <property type="match status" value="1"/>
</dbReference>
<dbReference type="SUPFAM" id="SSF52200">
    <property type="entry name" value="Toll/Interleukin receptor TIR domain"/>
    <property type="match status" value="1"/>
</dbReference>
<comment type="caution">
    <text evidence="18">The sequence shown here is derived from an EMBL/GenBank/DDBJ whole genome shotgun (WGS) entry which is preliminary data.</text>
</comment>
<gene>
    <name evidence="18" type="ORF">DPMN_192721</name>
</gene>
<evidence type="ECO:0000256" key="2">
    <source>
        <dbReference type="ARBA" id="ARBA00009634"/>
    </source>
</evidence>
<proteinExistence type="inferred from homology"/>
<reference evidence="18" key="2">
    <citation type="submission" date="2020-11" db="EMBL/GenBank/DDBJ databases">
        <authorList>
            <person name="McCartney M.A."/>
            <person name="Auch B."/>
            <person name="Kono T."/>
            <person name="Mallez S."/>
            <person name="Becker A."/>
            <person name="Gohl D.M."/>
            <person name="Silverstein K.A.T."/>
            <person name="Koren S."/>
            <person name="Bechman K.B."/>
            <person name="Herman A."/>
            <person name="Abrahante J.E."/>
            <person name="Garbe J."/>
        </authorList>
    </citation>
    <scope>NUCLEOTIDE SEQUENCE</scope>
    <source>
        <strain evidence="18">Duluth1</strain>
        <tissue evidence="18">Whole animal</tissue>
    </source>
</reference>
<accession>A0A9D4BFN8</accession>
<keyword evidence="5 15" id="KW-0812">Transmembrane</keyword>
<keyword evidence="7" id="KW-0677">Repeat</keyword>
<keyword evidence="11" id="KW-0675">Receptor</keyword>
<evidence type="ECO:0000256" key="3">
    <source>
        <dbReference type="ARBA" id="ARBA00022588"/>
    </source>
</evidence>
<dbReference type="Proteomes" id="UP000828390">
    <property type="component" value="Unassembled WGS sequence"/>
</dbReference>
<comment type="subcellular location">
    <subcellularLocation>
        <location evidence="1">Membrane</location>
        <topology evidence="1">Single-pass type I membrane protein</topology>
    </subcellularLocation>
</comment>
<feature type="transmembrane region" description="Helical" evidence="15">
    <location>
        <begin position="317"/>
        <end position="344"/>
    </location>
</feature>
<keyword evidence="19" id="KW-1185">Reference proteome</keyword>
<evidence type="ECO:0000313" key="19">
    <source>
        <dbReference type="Proteomes" id="UP000828390"/>
    </source>
</evidence>
<comment type="caution">
    <text evidence="13">Lacks conserved residue(s) required for the propagation of feature annotation.</text>
</comment>
<evidence type="ECO:0000313" key="18">
    <source>
        <dbReference type="EMBL" id="KAH3693317.1"/>
    </source>
</evidence>
<keyword evidence="9 15" id="KW-1133">Transmembrane helix</keyword>
<feature type="disulfide bond" evidence="13">
    <location>
        <begin position="53"/>
        <end position="62"/>
    </location>
</feature>
<feature type="domain" description="TIR" evidence="17">
    <location>
        <begin position="367"/>
        <end position="510"/>
    </location>
</feature>
<keyword evidence="8" id="KW-0391">Immunity</keyword>
<evidence type="ECO:0000256" key="15">
    <source>
        <dbReference type="SAM" id="Phobius"/>
    </source>
</evidence>